<reference evidence="2" key="1">
    <citation type="submission" date="2014-07" db="EMBL/GenBank/DDBJ databases">
        <authorList>
            <person name="Martin A.A"/>
            <person name="De Silva N."/>
        </authorList>
    </citation>
    <scope>NUCLEOTIDE SEQUENCE</scope>
</reference>
<dbReference type="AlphaFoldDB" id="A0A0K0F207"/>
<accession>A0A0K0F207</accession>
<name>A0A0K0F207_STRVS</name>
<evidence type="ECO:0000313" key="2">
    <source>
        <dbReference type="Proteomes" id="UP000035680"/>
    </source>
</evidence>
<proteinExistence type="predicted"/>
<feature type="transmembrane region" description="Helical" evidence="1">
    <location>
        <begin position="91"/>
        <end position="115"/>
    </location>
</feature>
<keyword evidence="1" id="KW-0472">Membrane</keyword>
<keyword evidence="2" id="KW-1185">Reference proteome</keyword>
<feature type="transmembrane region" description="Helical" evidence="1">
    <location>
        <begin position="127"/>
        <end position="150"/>
    </location>
</feature>
<protein>
    <submittedName>
        <fullName evidence="3">7TM GPCR serpentine receptor class x (Srx) domain-containing protein</fullName>
    </submittedName>
</protein>
<keyword evidence="1" id="KW-1133">Transmembrane helix</keyword>
<dbReference type="Proteomes" id="UP000035680">
    <property type="component" value="Unassembled WGS sequence"/>
</dbReference>
<evidence type="ECO:0000313" key="3">
    <source>
        <dbReference type="WBParaSite" id="SVE_0283300.1"/>
    </source>
</evidence>
<organism evidence="2 3">
    <name type="scientific">Strongyloides venezuelensis</name>
    <name type="common">Threadworm</name>
    <dbReference type="NCBI Taxonomy" id="75913"/>
    <lineage>
        <taxon>Eukaryota</taxon>
        <taxon>Metazoa</taxon>
        <taxon>Ecdysozoa</taxon>
        <taxon>Nematoda</taxon>
        <taxon>Chromadorea</taxon>
        <taxon>Rhabditida</taxon>
        <taxon>Tylenchina</taxon>
        <taxon>Panagrolaimomorpha</taxon>
        <taxon>Strongyloidoidea</taxon>
        <taxon>Strongyloididae</taxon>
        <taxon>Strongyloides</taxon>
    </lineage>
</organism>
<dbReference type="WBParaSite" id="SVE_0283300.1">
    <property type="protein sequence ID" value="SVE_0283300.1"/>
    <property type="gene ID" value="SVE_0283300"/>
</dbReference>
<keyword evidence="1" id="KW-0812">Transmembrane</keyword>
<sequence length="196" mass="23125">MLGGVMNGRNILKMQQIYPLHEACLNQSFYMLLIPSFLLSSLVNLERVYAFINIKTYDEDEKLMFRPTSKLQNIILPLSSKYSIKQVHKNMILLTIIICISIFFNLEMCIHLYIIHGFQFTRNEGTIHYIVFHLGVYLGALIKMFAIILLQDKARKFVYERFFRIKGIRVSPEIQSRYNAKSEGEIYFSMYSIQWN</sequence>
<reference evidence="3" key="2">
    <citation type="submission" date="2015-08" db="UniProtKB">
        <authorList>
            <consortium name="WormBaseParasite"/>
        </authorList>
    </citation>
    <scope>IDENTIFICATION</scope>
</reference>
<evidence type="ECO:0000256" key="1">
    <source>
        <dbReference type="SAM" id="Phobius"/>
    </source>
</evidence>